<keyword evidence="3" id="KW-1185">Reference proteome</keyword>
<name>A0AAE1GXD8_9NEOP</name>
<evidence type="ECO:0000313" key="2">
    <source>
        <dbReference type="EMBL" id="KAK3911081.1"/>
    </source>
</evidence>
<comment type="caution">
    <text evidence="2">The sequence shown here is derived from an EMBL/GenBank/DDBJ whole genome shotgun (WGS) entry which is preliminary data.</text>
</comment>
<dbReference type="EMBL" id="JAHWGI010000219">
    <property type="protein sequence ID" value="KAK3911081.1"/>
    <property type="molecule type" value="Genomic_DNA"/>
</dbReference>
<accession>A0AAE1GXD8</accession>
<reference evidence="2" key="2">
    <citation type="journal article" date="2023" name="BMC Genomics">
        <title>Pest status, molecular evolution, and epigenetic factors derived from the genome assembly of Frankliniella fusca, a thysanopteran phytovirus vector.</title>
        <authorList>
            <person name="Catto M.A."/>
            <person name="Labadie P.E."/>
            <person name="Jacobson A.L."/>
            <person name="Kennedy G.G."/>
            <person name="Srinivasan R."/>
            <person name="Hunt B.G."/>
        </authorList>
    </citation>
    <scope>NUCLEOTIDE SEQUENCE</scope>
    <source>
        <strain evidence="2">PL_HMW_Pooled</strain>
    </source>
</reference>
<dbReference type="AlphaFoldDB" id="A0AAE1GXD8"/>
<feature type="compositionally biased region" description="Acidic residues" evidence="1">
    <location>
        <begin position="97"/>
        <end position="115"/>
    </location>
</feature>
<feature type="compositionally biased region" description="Polar residues" evidence="1">
    <location>
        <begin position="332"/>
        <end position="344"/>
    </location>
</feature>
<feature type="region of interest" description="Disordered" evidence="1">
    <location>
        <begin position="400"/>
        <end position="430"/>
    </location>
</feature>
<evidence type="ECO:0000256" key="1">
    <source>
        <dbReference type="SAM" id="MobiDB-lite"/>
    </source>
</evidence>
<feature type="compositionally biased region" description="Basic and acidic residues" evidence="1">
    <location>
        <begin position="351"/>
        <end position="366"/>
    </location>
</feature>
<organism evidence="2 3">
    <name type="scientific">Frankliniella fusca</name>
    <dbReference type="NCBI Taxonomy" id="407009"/>
    <lineage>
        <taxon>Eukaryota</taxon>
        <taxon>Metazoa</taxon>
        <taxon>Ecdysozoa</taxon>
        <taxon>Arthropoda</taxon>
        <taxon>Hexapoda</taxon>
        <taxon>Insecta</taxon>
        <taxon>Pterygota</taxon>
        <taxon>Neoptera</taxon>
        <taxon>Paraneoptera</taxon>
        <taxon>Thysanoptera</taxon>
        <taxon>Terebrantia</taxon>
        <taxon>Thripoidea</taxon>
        <taxon>Thripidae</taxon>
        <taxon>Frankliniella</taxon>
    </lineage>
</organism>
<protein>
    <submittedName>
        <fullName evidence="2">tRNA pseudouridine synthase A</fullName>
    </submittedName>
</protein>
<dbReference type="Proteomes" id="UP001219518">
    <property type="component" value="Unassembled WGS sequence"/>
</dbReference>
<gene>
    <name evidence="2" type="ORF">KUF71_020785</name>
</gene>
<feature type="compositionally biased region" description="Basic and acidic residues" evidence="1">
    <location>
        <begin position="87"/>
        <end position="96"/>
    </location>
</feature>
<proteinExistence type="predicted"/>
<feature type="region of interest" description="Disordered" evidence="1">
    <location>
        <begin position="87"/>
        <end position="115"/>
    </location>
</feature>
<reference evidence="2" key="1">
    <citation type="submission" date="2021-07" db="EMBL/GenBank/DDBJ databases">
        <authorList>
            <person name="Catto M.A."/>
            <person name="Jacobson A."/>
            <person name="Kennedy G."/>
            <person name="Labadie P."/>
            <person name="Hunt B.G."/>
            <person name="Srinivasan R."/>
        </authorList>
    </citation>
    <scope>NUCLEOTIDE SEQUENCE</scope>
    <source>
        <strain evidence="2">PL_HMW_Pooled</strain>
        <tissue evidence="2">Head</tissue>
    </source>
</reference>
<evidence type="ECO:0000313" key="3">
    <source>
        <dbReference type="Proteomes" id="UP001219518"/>
    </source>
</evidence>
<sequence>MSKDTRQLAVSDADVIGKERMKKRLSFWESYFERFEEKTINSINEESDLEENFLEAYSDPKFKSIEEEHNKVRDLLLQEHGISKDELSLRRDRNEDGEQDNISETDPNCDTDTEAATDIDNAMNSDYDEDDAGAMHDRESSSHFSNREIISKNNRDAENLLIQQSKGRELLLQAPASEDKFADAQGKVSCGENGVRNCNKGCALTTGIDDQKELGNKAYGGRDFAKSSPKGKENINVISGICMQHSNEPKVEQTRQKENLNQETVVKNKVSWVRFRLQGSPLLTRSFMQKGQHGKNVSLVGNAKVQFHCNSSIEGTPMSCKKGRNINQTKNTPLPQFVQDSGLQHSLPRRLNPDKRGESNKCHRKIYEGSQSPEICTQKRDPLNIDEPLSPIVNLVTKFKEYSPERPQSKKRLSMNRTKNDTEQLQNATPQQDTISKLLENKADIIEKYDQYELWKLHKRRQSGQRGSLHIVSNLDEEPTDENKYVRVLSPVVSKPVLTPRRFSLKKPTYHITLV</sequence>
<feature type="region of interest" description="Disordered" evidence="1">
    <location>
        <begin position="332"/>
        <end position="366"/>
    </location>
</feature>